<dbReference type="SUPFAM" id="SSF51730">
    <property type="entry name" value="FAD-linked oxidoreductase"/>
    <property type="match status" value="1"/>
</dbReference>
<keyword evidence="4 9" id="KW-0285">Flavoprotein</keyword>
<dbReference type="PANTHER" id="PTHR45754:SF3">
    <property type="entry name" value="METHYLENETETRAHYDROFOLATE REDUCTASE (NADPH)"/>
    <property type="match status" value="1"/>
</dbReference>
<gene>
    <name evidence="10" type="ORF">KI809_00475</name>
</gene>
<evidence type="ECO:0000313" key="10">
    <source>
        <dbReference type="EMBL" id="MBT0662765.1"/>
    </source>
</evidence>
<dbReference type="InterPro" id="IPR029041">
    <property type="entry name" value="FAD-linked_oxidoreductase-like"/>
</dbReference>
<keyword evidence="11" id="KW-1185">Reference proteome</keyword>
<evidence type="ECO:0000256" key="9">
    <source>
        <dbReference type="RuleBase" id="RU003862"/>
    </source>
</evidence>
<sequence length="290" mass="30696">MMSSFQAKLESNTFVITAEVSPPKGIDCSDFLSISRSLAAMVDAINVTDNQGANMRISPLAAAALLVREGIEPIYQVTCRDRNRLALQSDLLGAAALGVTNILALTGDFISFGDHPQGKPVFDLDSVQLLNVIAGLNNGKDMNGHQLTGSTTFFCGAAASPDAEPLELTLIKIEKKAAAGAGFLQTQAIFDIPRLGRFREAVSHLPVKVIAGILVLKSAGMARYINKNIPGLTIPDHIIDELADAADPAAKGLEIACRFAKEAAPLCNGIHIMAMGREELIPQIIAALKP</sequence>
<dbReference type="GO" id="GO:0106312">
    <property type="term" value="F:methylenetetrahydrofolate reductase (NADH) activity"/>
    <property type="evidence" value="ECO:0007669"/>
    <property type="project" value="UniProtKB-EC"/>
</dbReference>
<dbReference type="GO" id="GO:0071949">
    <property type="term" value="F:FAD binding"/>
    <property type="evidence" value="ECO:0007669"/>
    <property type="project" value="TreeGrafter"/>
</dbReference>
<evidence type="ECO:0000256" key="2">
    <source>
        <dbReference type="ARBA" id="ARBA00004777"/>
    </source>
</evidence>
<evidence type="ECO:0000256" key="8">
    <source>
        <dbReference type="ARBA" id="ARBA00048628"/>
    </source>
</evidence>
<dbReference type="Pfam" id="PF02219">
    <property type="entry name" value="MTHFR"/>
    <property type="match status" value="1"/>
</dbReference>
<dbReference type="CDD" id="cd00537">
    <property type="entry name" value="MTHFR"/>
    <property type="match status" value="1"/>
</dbReference>
<evidence type="ECO:0000256" key="1">
    <source>
        <dbReference type="ARBA" id="ARBA00001974"/>
    </source>
</evidence>
<dbReference type="Proteomes" id="UP000811899">
    <property type="component" value="Unassembled WGS sequence"/>
</dbReference>
<evidence type="ECO:0000256" key="7">
    <source>
        <dbReference type="ARBA" id="ARBA00034478"/>
    </source>
</evidence>
<keyword evidence="5 9" id="KW-0274">FAD</keyword>
<comment type="caution">
    <text evidence="10">The sequence shown here is derived from an EMBL/GenBank/DDBJ whole genome shotgun (WGS) entry which is preliminary data.</text>
</comment>
<proteinExistence type="inferred from homology"/>
<comment type="similarity">
    <text evidence="3 9">Belongs to the methylenetetrahydrofolate reductase family.</text>
</comment>
<comment type="pathway">
    <text evidence="2 9">One-carbon metabolism; tetrahydrofolate interconversion.</text>
</comment>
<organism evidence="10 11">
    <name type="scientific">Geoanaerobacter pelophilus</name>
    <dbReference type="NCBI Taxonomy" id="60036"/>
    <lineage>
        <taxon>Bacteria</taxon>
        <taxon>Pseudomonadati</taxon>
        <taxon>Thermodesulfobacteriota</taxon>
        <taxon>Desulfuromonadia</taxon>
        <taxon>Geobacterales</taxon>
        <taxon>Geobacteraceae</taxon>
        <taxon>Geoanaerobacter</taxon>
    </lineage>
</organism>
<dbReference type="GO" id="GO:0035999">
    <property type="term" value="P:tetrahydrofolate interconversion"/>
    <property type="evidence" value="ECO:0007669"/>
    <property type="project" value="TreeGrafter"/>
</dbReference>
<evidence type="ECO:0000256" key="5">
    <source>
        <dbReference type="ARBA" id="ARBA00022827"/>
    </source>
</evidence>
<dbReference type="Gene3D" id="3.20.20.220">
    <property type="match status" value="1"/>
</dbReference>
<reference evidence="10 11" key="1">
    <citation type="submission" date="2021-05" db="EMBL/GenBank/DDBJ databases">
        <title>The draft genome of Geobacter pelophilus DSM 12255.</title>
        <authorList>
            <person name="Xu Z."/>
            <person name="Masuda Y."/>
            <person name="Itoh H."/>
            <person name="Senoo K."/>
        </authorList>
    </citation>
    <scope>NUCLEOTIDE SEQUENCE [LARGE SCALE GENOMIC DNA]</scope>
    <source>
        <strain evidence="10 11">DSM 12255</strain>
    </source>
</reference>
<dbReference type="EMBL" id="JAHCVJ010000001">
    <property type="protein sequence ID" value="MBT0662765.1"/>
    <property type="molecule type" value="Genomic_DNA"/>
</dbReference>
<evidence type="ECO:0000256" key="6">
    <source>
        <dbReference type="ARBA" id="ARBA00023002"/>
    </source>
</evidence>
<evidence type="ECO:0000256" key="4">
    <source>
        <dbReference type="ARBA" id="ARBA00022630"/>
    </source>
</evidence>
<evidence type="ECO:0000313" key="11">
    <source>
        <dbReference type="Proteomes" id="UP000811899"/>
    </source>
</evidence>
<dbReference type="PANTHER" id="PTHR45754">
    <property type="entry name" value="METHYLENETETRAHYDROFOLATE REDUCTASE"/>
    <property type="match status" value="1"/>
</dbReference>
<accession>A0AAW4KZV0</accession>
<evidence type="ECO:0000256" key="3">
    <source>
        <dbReference type="ARBA" id="ARBA00006743"/>
    </source>
</evidence>
<keyword evidence="6 9" id="KW-0560">Oxidoreductase</keyword>
<dbReference type="GO" id="GO:0005829">
    <property type="term" value="C:cytosol"/>
    <property type="evidence" value="ECO:0007669"/>
    <property type="project" value="TreeGrafter"/>
</dbReference>
<dbReference type="InterPro" id="IPR003171">
    <property type="entry name" value="Mehydrof_redctse-like"/>
</dbReference>
<comment type="cofactor">
    <cofactor evidence="1 9">
        <name>FAD</name>
        <dbReference type="ChEBI" id="CHEBI:57692"/>
    </cofactor>
</comment>
<dbReference type="RefSeq" id="WP_214169564.1">
    <property type="nucleotide sequence ID" value="NZ_JAHCVJ010000001.1"/>
</dbReference>
<name>A0AAW4KZV0_9BACT</name>
<dbReference type="GO" id="GO:0009086">
    <property type="term" value="P:methionine biosynthetic process"/>
    <property type="evidence" value="ECO:0007669"/>
    <property type="project" value="TreeGrafter"/>
</dbReference>
<protein>
    <recommendedName>
        <fullName evidence="9">Methylenetetrahydrofolate reductase</fullName>
    </recommendedName>
</protein>
<dbReference type="AlphaFoldDB" id="A0AAW4KZV0"/>
<comment type="catalytic activity">
    <reaction evidence="8">
        <text>(6S)-5-methyl-5,6,7,8-tetrahydrofolate + NAD(+) = (6R)-5,10-methylene-5,6,7,8-tetrahydrofolate + NADH + H(+)</text>
        <dbReference type="Rhea" id="RHEA:19821"/>
        <dbReference type="ChEBI" id="CHEBI:15378"/>
        <dbReference type="ChEBI" id="CHEBI:15636"/>
        <dbReference type="ChEBI" id="CHEBI:18608"/>
        <dbReference type="ChEBI" id="CHEBI:57540"/>
        <dbReference type="ChEBI" id="CHEBI:57945"/>
        <dbReference type="EC" id="1.5.1.54"/>
    </reaction>
    <physiologicalReaction direction="right-to-left" evidence="8">
        <dbReference type="Rhea" id="RHEA:19823"/>
    </physiologicalReaction>
</comment>
<comment type="pathway">
    <text evidence="7">Amino-acid biosynthesis; L-methionine biosynthesis via de novo pathway.</text>
</comment>